<protein>
    <submittedName>
        <fullName evidence="1">Glycosyl transferase</fullName>
    </submittedName>
</protein>
<dbReference type="SUPFAM" id="SSF53756">
    <property type="entry name" value="UDP-Glycosyltransferase/glycogen phosphorylase"/>
    <property type="match status" value="1"/>
</dbReference>
<name>K2KQW7_9GAMM</name>
<dbReference type="GO" id="GO:0016740">
    <property type="term" value="F:transferase activity"/>
    <property type="evidence" value="ECO:0007669"/>
    <property type="project" value="UniProtKB-KW"/>
</dbReference>
<organism evidence="1 2">
    <name type="scientific">Idiomarina xiamenensis 10-D-4</name>
    <dbReference type="NCBI Taxonomy" id="740709"/>
    <lineage>
        <taxon>Bacteria</taxon>
        <taxon>Pseudomonadati</taxon>
        <taxon>Pseudomonadota</taxon>
        <taxon>Gammaproteobacteria</taxon>
        <taxon>Alteromonadales</taxon>
        <taxon>Idiomarinaceae</taxon>
        <taxon>Idiomarina</taxon>
    </lineage>
</organism>
<dbReference type="EMBL" id="AMRG01000020">
    <property type="protein sequence ID" value="EKE79900.1"/>
    <property type="molecule type" value="Genomic_DNA"/>
</dbReference>
<comment type="caution">
    <text evidence="1">The sequence shown here is derived from an EMBL/GenBank/DDBJ whole genome shotgun (WGS) entry which is preliminary data.</text>
</comment>
<dbReference type="Gene3D" id="3.40.50.2000">
    <property type="entry name" value="Glycogen Phosphorylase B"/>
    <property type="match status" value="1"/>
</dbReference>
<dbReference type="PATRIC" id="fig|740709.3.peg.2500"/>
<dbReference type="eggNOG" id="COG4671">
    <property type="taxonomic scope" value="Bacteria"/>
</dbReference>
<dbReference type="RefSeq" id="WP_008489881.1">
    <property type="nucleotide sequence ID" value="NZ_AMRG01000020.1"/>
</dbReference>
<keyword evidence="2" id="KW-1185">Reference proteome</keyword>
<keyword evidence="1" id="KW-0808">Transferase</keyword>
<dbReference type="STRING" id="740709.A10D4_12373"/>
<proteinExistence type="predicted"/>
<accession>K2KQW7</accession>
<dbReference type="Pfam" id="PF13528">
    <property type="entry name" value="Glyco_trans_1_3"/>
    <property type="match status" value="1"/>
</dbReference>
<sequence length="348" mass="38798">MRVLLGIQATGNGHISRCHALADAFQQVGIEADYLVSGRPREALFDMQRFAGFQYRHGLSFQVQQGRVSLTQTLRQNPWRQFWQDVNRLDLDAYDAILTDFEPVTAWAAKRQGRAAIGIGRQYAFFNDIAGVNMGPLQKLITRRFAPSAKALGMHWTAANEHVLPPIIHHRQLASSSAANNSHYLVYLPFESLTAIQQLLQAFPLQRFHVFHPAAKRCSDGHIEYFPPSRQGFAEHFAGARGIIANAGFETSCEALASGKRLLVRPLAGQFEQQVNAQLLQRYGFAEVMPQLSQQALAQWLVASNSIRISWPNVALAVAEWLLAGQRQSVAQLASELWGKMEQQAIAA</sequence>
<dbReference type="AlphaFoldDB" id="K2KQW7"/>
<evidence type="ECO:0000313" key="1">
    <source>
        <dbReference type="EMBL" id="EKE79900.1"/>
    </source>
</evidence>
<reference evidence="1 2" key="1">
    <citation type="journal article" date="2012" name="J. Bacteriol.">
        <title>Genome Sequence of Idiomarina xiamenensis Type Strain 10-D-4.</title>
        <authorList>
            <person name="Lai Q."/>
            <person name="Wang L."/>
            <person name="Wang W."/>
            <person name="Shao Z."/>
        </authorList>
    </citation>
    <scope>NUCLEOTIDE SEQUENCE [LARGE SCALE GENOMIC DNA]</scope>
    <source>
        <strain evidence="1 2">10-D-4</strain>
    </source>
</reference>
<evidence type="ECO:0000313" key="2">
    <source>
        <dbReference type="Proteomes" id="UP000014115"/>
    </source>
</evidence>
<dbReference type="OrthoDB" id="9793805at2"/>
<dbReference type="Proteomes" id="UP000014115">
    <property type="component" value="Unassembled WGS sequence"/>
</dbReference>
<gene>
    <name evidence="1" type="ORF">A10D4_12373</name>
</gene>